<protein>
    <submittedName>
        <fullName evidence="2">Uncharacterized protein</fullName>
    </submittedName>
</protein>
<sequence length="50" mass="5246">MANVALRTKKPYSLEEVGQAATLITAQDRRCPQSVDSNPDGAGVGDLEAT</sequence>
<reference evidence="2" key="1">
    <citation type="submission" date="2023-01" db="EMBL/GenBank/DDBJ databases">
        <title>Comparative Genomic Analysis of the Clinically-Derived Winkia Strain NY0527 Provides Evidence into the Taxonomic Reassignment of Winkia neuii and Characterizes Their Virulence Traits.</title>
        <authorList>
            <person name="Cai X."/>
            <person name="Peng Y."/>
            <person name="Li M."/>
            <person name="Qiu Y."/>
            <person name="Wang Y."/>
            <person name="Xu L."/>
            <person name="Hou Q."/>
        </authorList>
    </citation>
    <scope>NUCLEOTIDE SEQUENCE</scope>
    <source>
        <strain evidence="2">NY0527</strain>
    </source>
</reference>
<dbReference type="RefSeq" id="WP_176744649.1">
    <property type="nucleotide sequence ID" value="NZ_CP116394.1"/>
</dbReference>
<name>A0AB38XMY7_9ACTO</name>
<feature type="region of interest" description="Disordered" evidence="1">
    <location>
        <begin position="30"/>
        <end position="50"/>
    </location>
</feature>
<dbReference type="Proteomes" id="UP001211044">
    <property type="component" value="Chromosome"/>
</dbReference>
<evidence type="ECO:0000256" key="1">
    <source>
        <dbReference type="SAM" id="MobiDB-lite"/>
    </source>
</evidence>
<proteinExistence type="predicted"/>
<dbReference type="EMBL" id="CP116394">
    <property type="protein sequence ID" value="WCE45620.1"/>
    <property type="molecule type" value="Genomic_DNA"/>
</dbReference>
<organism evidence="2 3">
    <name type="scientific">Winkia neuii subsp. anitrata</name>
    <dbReference type="NCBI Taxonomy" id="29318"/>
    <lineage>
        <taxon>Bacteria</taxon>
        <taxon>Bacillati</taxon>
        <taxon>Actinomycetota</taxon>
        <taxon>Actinomycetes</taxon>
        <taxon>Actinomycetales</taxon>
        <taxon>Actinomycetaceae</taxon>
        <taxon>Winkia</taxon>
    </lineage>
</organism>
<gene>
    <name evidence="2" type="ORF">PIG85_08185</name>
</gene>
<evidence type="ECO:0000313" key="3">
    <source>
        <dbReference type="Proteomes" id="UP001211044"/>
    </source>
</evidence>
<dbReference type="KEGG" id="wne:PIG85_08185"/>
<evidence type="ECO:0000313" key="2">
    <source>
        <dbReference type="EMBL" id="WCE45620.1"/>
    </source>
</evidence>
<accession>A0AB38XMY7</accession>
<dbReference type="AlphaFoldDB" id="A0AB38XMY7"/>